<dbReference type="KEGG" id="asal:CFBP5507_06305"/>
<gene>
    <name evidence="1" type="ORF">CFBP5507_06305</name>
</gene>
<protein>
    <submittedName>
        <fullName evidence="1">Uncharacterized protein</fullName>
    </submittedName>
</protein>
<dbReference type="RefSeq" id="WP_137410387.1">
    <property type="nucleotide sequence ID" value="NZ_CP109968.1"/>
</dbReference>
<sequence length="75" mass="8430">MAVDLFGPVPRKPPTIRMRAIDHGQAPGMMPGWRTPQGAHFRCWRCGHDGGWLFDMTVSEIKRGVPCPNCNEEKP</sequence>
<dbReference type="Proteomes" id="UP000298735">
    <property type="component" value="Chromosome Circular"/>
</dbReference>
<dbReference type="AlphaFoldDB" id="A0A4Z1R537"/>
<evidence type="ECO:0000313" key="1">
    <source>
        <dbReference type="EMBL" id="UYZ08612.1"/>
    </source>
</evidence>
<accession>A0A4Z1R537</accession>
<name>A0A4Z1R537_9HYPH</name>
<organism evidence="1 2">
    <name type="scientific">Agrobacterium salinitolerans</name>
    <dbReference type="NCBI Taxonomy" id="1183413"/>
    <lineage>
        <taxon>Bacteria</taxon>
        <taxon>Pseudomonadati</taxon>
        <taxon>Pseudomonadota</taxon>
        <taxon>Alphaproteobacteria</taxon>
        <taxon>Hyphomicrobiales</taxon>
        <taxon>Rhizobiaceae</taxon>
        <taxon>Rhizobium/Agrobacterium group</taxon>
        <taxon>Agrobacterium</taxon>
    </lineage>
</organism>
<reference evidence="1" key="1">
    <citation type="submission" date="2022-10" db="EMBL/GenBank/DDBJ databases">
        <title>Complete genome sequence of Agrobacterium salinitolerans CFBP5507.</title>
        <authorList>
            <person name="Tchabashvili S."/>
            <person name="Yen H.-C."/>
            <person name="Haryono M."/>
            <person name="Lin Y.-C."/>
            <person name="Lai E.-M."/>
            <person name="Kuo C.-H."/>
        </authorList>
    </citation>
    <scope>NUCLEOTIDE SEQUENCE</scope>
    <source>
        <strain evidence="1">CFBP5507</strain>
    </source>
</reference>
<dbReference type="EMBL" id="CP109968">
    <property type="protein sequence ID" value="UYZ08612.1"/>
    <property type="molecule type" value="Genomic_DNA"/>
</dbReference>
<proteinExistence type="predicted"/>
<evidence type="ECO:0000313" key="2">
    <source>
        <dbReference type="Proteomes" id="UP000298735"/>
    </source>
</evidence>
<dbReference type="OrthoDB" id="7872854at2"/>